<dbReference type="PANTHER" id="PTHR45228:SF1">
    <property type="entry name" value="CYCLIC DI-GMP PHOSPHODIESTERASE TM_0186"/>
    <property type="match status" value="1"/>
</dbReference>
<feature type="domain" description="HTH luxR-type" evidence="1">
    <location>
        <begin position="452"/>
        <end position="518"/>
    </location>
</feature>
<dbReference type="Gene3D" id="1.10.3210.10">
    <property type="entry name" value="Hypothetical protein af1432"/>
    <property type="match status" value="2"/>
</dbReference>
<dbReference type="PROSITE" id="PS50043">
    <property type="entry name" value="HTH_LUXR_2"/>
    <property type="match status" value="1"/>
</dbReference>
<dbReference type="InterPro" id="IPR052020">
    <property type="entry name" value="Cyclic_di-GMP/3'3'-cGAMP_PDE"/>
</dbReference>
<dbReference type="SUPFAM" id="SSF46894">
    <property type="entry name" value="C-terminal effector domain of the bipartite response regulators"/>
    <property type="match status" value="1"/>
</dbReference>
<dbReference type="RefSeq" id="WP_387405924.1">
    <property type="nucleotide sequence ID" value="NZ_JBIAQY010000012.1"/>
</dbReference>
<dbReference type="Proteomes" id="UP001601992">
    <property type="component" value="Unassembled WGS sequence"/>
</dbReference>
<dbReference type="PRINTS" id="PR00038">
    <property type="entry name" value="HTHLUXR"/>
</dbReference>
<sequence>MHLHGTLPGPGRGLSRAELLAATSLAIDLGLGQPMEHMLRSSLIATRIAERMGLDLQQQATVYYANLVGWIGCHADSHELSALFGDDIAFRADTYTVDMTGLPFLRLMMGHVGRGLPGWERGVRAAAFLVTARSQVATLIQSHCSSAGVLSDRMGLDEQVGKALAYAFERWDGRGLPNGSRGDDIPIEIHIAHVADVVEVHLRTGGLEHAKDVLHSRRGSQFSPAVVTVFDRDAAAIVDELLDVDVWTRALAQAPDRDRTLTAEETDKLLQAMADFVDLKSPFTLGHSRGVANLVAGAARHLGMSPSDITHLYRAGLVHSLGKMGVSNRIWEKKRPLTTAEWERVRMYPDLTGRILSRVSGLESVVSIAMKHRERMDGSGFPRGIAGAELTAQDRLLAAAEAYQRLLEPRPYRPPLDPRGAADQLRKQARAGRFDAESAAAVLAVAGPRISRRTPWPAGLTDREVEILRLVAQGRSNREIAAELFIAVKTARNHVERVYAKLGVNNRTQASLAAIDRGLAGFPVNAAVGTEASAAPGTSAGHHQ</sequence>
<dbReference type="InterPro" id="IPR016032">
    <property type="entry name" value="Sig_transdc_resp-reg_C-effctor"/>
</dbReference>
<feature type="domain" description="HD-GYP" evidence="2">
    <location>
        <begin position="262"/>
        <end position="458"/>
    </location>
</feature>
<dbReference type="Pfam" id="PF00196">
    <property type="entry name" value="GerE"/>
    <property type="match status" value="1"/>
</dbReference>
<protein>
    <submittedName>
        <fullName evidence="3">HD domain-containing phosphohydrolase</fullName>
    </submittedName>
</protein>
<organism evidence="3 4">
    <name type="scientific">Nocardia jiangxiensis</name>
    <dbReference type="NCBI Taxonomy" id="282685"/>
    <lineage>
        <taxon>Bacteria</taxon>
        <taxon>Bacillati</taxon>
        <taxon>Actinomycetota</taxon>
        <taxon>Actinomycetes</taxon>
        <taxon>Mycobacteriales</taxon>
        <taxon>Nocardiaceae</taxon>
        <taxon>Nocardia</taxon>
    </lineage>
</organism>
<name>A0ABW6S9I8_9NOCA</name>
<accession>A0ABW6S9I8</accession>
<evidence type="ECO:0000259" key="2">
    <source>
        <dbReference type="PROSITE" id="PS51832"/>
    </source>
</evidence>
<comment type="caution">
    <text evidence="3">The sequence shown here is derived from an EMBL/GenBank/DDBJ whole genome shotgun (WGS) entry which is preliminary data.</text>
</comment>
<reference evidence="3 4" key="1">
    <citation type="submission" date="2024-10" db="EMBL/GenBank/DDBJ databases">
        <title>The Natural Products Discovery Center: Release of the First 8490 Sequenced Strains for Exploring Actinobacteria Biosynthetic Diversity.</title>
        <authorList>
            <person name="Kalkreuter E."/>
            <person name="Kautsar S.A."/>
            <person name="Yang D."/>
            <person name="Bader C.D."/>
            <person name="Teijaro C.N."/>
            <person name="Fluegel L."/>
            <person name="Davis C.M."/>
            <person name="Simpson J.R."/>
            <person name="Lauterbach L."/>
            <person name="Steele A.D."/>
            <person name="Gui C."/>
            <person name="Meng S."/>
            <person name="Li G."/>
            <person name="Viehrig K."/>
            <person name="Ye F."/>
            <person name="Su P."/>
            <person name="Kiefer A.F."/>
            <person name="Nichols A."/>
            <person name="Cepeda A.J."/>
            <person name="Yan W."/>
            <person name="Fan B."/>
            <person name="Jiang Y."/>
            <person name="Adhikari A."/>
            <person name="Zheng C.-J."/>
            <person name="Schuster L."/>
            <person name="Cowan T.M."/>
            <person name="Smanski M.J."/>
            <person name="Chevrette M.G."/>
            <person name="De Carvalho L.P.S."/>
            <person name="Shen B."/>
        </authorList>
    </citation>
    <scope>NUCLEOTIDE SEQUENCE [LARGE SCALE GENOMIC DNA]</scope>
    <source>
        <strain evidence="3 4">NPDC002593</strain>
    </source>
</reference>
<dbReference type="CDD" id="cd00077">
    <property type="entry name" value="HDc"/>
    <property type="match status" value="2"/>
</dbReference>
<keyword evidence="4" id="KW-1185">Reference proteome</keyword>
<dbReference type="CDD" id="cd06170">
    <property type="entry name" value="LuxR_C_like"/>
    <property type="match status" value="1"/>
</dbReference>
<dbReference type="Pfam" id="PF13487">
    <property type="entry name" value="HD_5"/>
    <property type="match status" value="1"/>
</dbReference>
<evidence type="ECO:0000259" key="1">
    <source>
        <dbReference type="PROSITE" id="PS50043"/>
    </source>
</evidence>
<dbReference type="InterPro" id="IPR000792">
    <property type="entry name" value="Tscrpt_reg_LuxR_C"/>
</dbReference>
<dbReference type="InterPro" id="IPR003607">
    <property type="entry name" value="HD/PDEase_dom"/>
</dbReference>
<dbReference type="InterPro" id="IPR037522">
    <property type="entry name" value="HD_GYP_dom"/>
</dbReference>
<dbReference type="InterPro" id="IPR036388">
    <property type="entry name" value="WH-like_DNA-bd_sf"/>
</dbReference>
<dbReference type="SUPFAM" id="SSF109604">
    <property type="entry name" value="HD-domain/PDEase-like"/>
    <property type="match status" value="2"/>
</dbReference>
<dbReference type="Gene3D" id="1.10.10.10">
    <property type="entry name" value="Winged helix-like DNA-binding domain superfamily/Winged helix DNA-binding domain"/>
    <property type="match status" value="1"/>
</dbReference>
<proteinExistence type="predicted"/>
<gene>
    <name evidence="3" type="ORF">ACFYXQ_31155</name>
</gene>
<dbReference type="PANTHER" id="PTHR45228">
    <property type="entry name" value="CYCLIC DI-GMP PHOSPHODIESTERASE TM_0186-RELATED"/>
    <property type="match status" value="1"/>
</dbReference>
<evidence type="ECO:0000313" key="4">
    <source>
        <dbReference type="Proteomes" id="UP001601992"/>
    </source>
</evidence>
<dbReference type="SMART" id="SM00421">
    <property type="entry name" value="HTH_LUXR"/>
    <property type="match status" value="1"/>
</dbReference>
<evidence type="ECO:0000313" key="3">
    <source>
        <dbReference type="EMBL" id="MFF3572243.1"/>
    </source>
</evidence>
<dbReference type="PROSITE" id="PS51832">
    <property type="entry name" value="HD_GYP"/>
    <property type="match status" value="1"/>
</dbReference>
<dbReference type="EMBL" id="JBIAQY010000012">
    <property type="protein sequence ID" value="MFF3572243.1"/>
    <property type="molecule type" value="Genomic_DNA"/>
</dbReference>